<dbReference type="EMBL" id="GBXM01028993">
    <property type="protein sequence ID" value="JAH79584.1"/>
    <property type="molecule type" value="Transcribed_RNA"/>
</dbReference>
<reference evidence="1" key="2">
    <citation type="journal article" date="2015" name="Fish Shellfish Immunol.">
        <title>Early steps in the European eel (Anguilla anguilla)-Vibrio vulnificus interaction in the gills: Role of the RtxA13 toxin.</title>
        <authorList>
            <person name="Callol A."/>
            <person name="Pajuelo D."/>
            <person name="Ebbesson L."/>
            <person name="Teles M."/>
            <person name="MacKenzie S."/>
            <person name="Amaro C."/>
        </authorList>
    </citation>
    <scope>NUCLEOTIDE SEQUENCE</scope>
</reference>
<accession>A0A0E9VN82</accession>
<organism evidence="1">
    <name type="scientific">Anguilla anguilla</name>
    <name type="common">European freshwater eel</name>
    <name type="synonym">Muraena anguilla</name>
    <dbReference type="NCBI Taxonomy" id="7936"/>
    <lineage>
        <taxon>Eukaryota</taxon>
        <taxon>Metazoa</taxon>
        <taxon>Chordata</taxon>
        <taxon>Craniata</taxon>
        <taxon>Vertebrata</taxon>
        <taxon>Euteleostomi</taxon>
        <taxon>Actinopterygii</taxon>
        <taxon>Neopterygii</taxon>
        <taxon>Teleostei</taxon>
        <taxon>Anguilliformes</taxon>
        <taxon>Anguillidae</taxon>
        <taxon>Anguilla</taxon>
    </lineage>
</organism>
<evidence type="ECO:0000313" key="1">
    <source>
        <dbReference type="EMBL" id="JAH79584.1"/>
    </source>
</evidence>
<name>A0A0E9VN82_ANGAN</name>
<protein>
    <submittedName>
        <fullName evidence="1">Uncharacterized protein</fullName>
    </submittedName>
</protein>
<dbReference type="AlphaFoldDB" id="A0A0E9VN82"/>
<sequence>MVSITARNSKVTSSIPSWADAVQDTPLDLLK</sequence>
<proteinExistence type="predicted"/>
<reference evidence="1" key="1">
    <citation type="submission" date="2014-11" db="EMBL/GenBank/DDBJ databases">
        <authorList>
            <person name="Amaro Gonzalez C."/>
        </authorList>
    </citation>
    <scope>NUCLEOTIDE SEQUENCE</scope>
</reference>